<reference evidence="2" key="1">
    <citation type="journal article" date="2023" name="3 Biotech">
        <title>Genome sequencing of Pseudomonas fluorescens phage UFJF_PfSW6: a novel lytic Pijolavirus specie with potential for biocontrol in the dairy industry.</title>
        <authorList>
            <person name="Vidigal P.M.P."/>
            <person name="Hungaro H.M."/>
        </authorList>
    </citation>
    <scope>NUCLEOTIDE SEQUENCE [LARGE SCALE GENOMIC DNA]</scope>
</reference>
<keyword evidence="2" id="KW-1185">Reference proteome</keyword>
<name>A0AAE9VJR5_9CAUD</name>
<dbReference type="Proteomes" id="UP001221264">
    <property type="component" value="Segment"/>
</dbReference>
<dbReference type="EMBL" id="OP924544">
    <property type="protein sequence ID" value="WAX22716.1"/>
    <property type="molecule type" value="Genomic_DNA"/>
</dbReference>
<evidence type="ECO:0000313" key="2">
    <source>
        <dbReference type="Proteomes" id="UP001221264"/>
    </source>
</evidence>
<proteinExistence type="predicted"/>
<accession>A0AAE9VJR5</accession>
<organism evidence="1 2">
    <name type="scientific">Pseudomonas phage UFJF_PfSW6</name>
    <dbReference type="NCBI Taxonomy" id="3003725"/>
    <lineage>
        <taxon>Viruses</taxon>
        <taxon>Duplodnaviria</taxon>
        <taxon>Heunggongvirae</taxon>
        <taxon>Uroviricota</taxon>
        <taxon>Caudoviricetes</taxon>
        <taxon>Autographivirales</taxon>
        <taxon>Autotranscriptaviridae</taxon>
        <taxon>Studiervirinae</taxon>
        <taxon>Pijolavirus</taxon>
        <taxon>Pijolavirus UFJFPfSW6</taxon>
    </lineage>
</organism>
<sequence>MLKATGLDHDVTLDKEQDGTFKVTYGLHVSIEDTFEEALAEFNSCVLHSATCAGLMD</sequence>
<protein>
    <submittedName>
        <fullName evidence="1">Uncharacterized protein</fullName>
    </submittedName>
</protein>
<gene>
    <name evidence="1" type="ORF">UFJFPfSW6_00002</name>
</gene>
<evidence type="ECO:0000313" key="1">
    <source>
        <dbReference type="EMBL" id="WAX22716.1"/>
    </source>
</evidence>